<dbReference type="AlphaFoldDB" id="A0A8E2F2S0"/>
<name>A0A8E2F2S0_9PEZI</name>
<evidence type="ECO:0000313" key="2">
    <source>
        <dbReference type="Proteomes" id="UP000250140"/>
    </source>
</evidence>
<protein>
    <submittedName>
        <fullName evidence="1">Uncharacterized protein</fullName>
    </submittedName>
</protein>
<organism evidence="1 2">
    <name type="scientific">Glonium stellatum</name>
    <dbReference type="NCBI Taxonomy" id="574774"/>
    <lineage>
        <taxon>Eukaryota</taxon>
        <taxon>Fungi</taxon>
        <taxon>Dikarya</taxon>
        <taxon>Ascomycota</taxon>
        <taxon>Pezizomycotina</taxon>
        <taxon>Dothideomycetes</taxon>
        <taxon>Pleosporomycetidae</taxon>
        <taxon>Gloniales</taxon>
        <taxon>Gloniaceae</taxon>
        <taxon>Glonium</taxon>
    </lineage>
</organism>
<proteinExistence type="predicted"/>
<dbReference type="EMBL" id="KV749428">
    <property type="protein sequence ID" value="OCL09496.1"/>
    <property type="molecule type" value="Genomic_DNA"/>
</dbReference>
<dbReference type="Proteomes" id="UP000250140">
    <property type="component" value="Unassembled WGS sequence"/>
</dbReference>
<evidence type="ECO:0000313" key="1">
    <source>
        <dbReference type="EMBL" id="OCL09496.1"/>
    </source>
</evidence>
<accession>A0A8E2F2S0</accession>
<keyword evidence="2" id="KW-1185">Reference proteome</keyword>
<reference evidence="1 2" key="1">
    <citation type="journal article" date="2016" name="Nat. Commun.">
        <title>Ectomycorrhizal ecology is imprinted in the genome of the dominant symbiotic fungus Cenococcum geophilum.</title>
        <authorList>
            <consortium name="DOE Joint Genome Institute"/>
            <person name="Peter M."/>
            <person name="Kohler A."/>
            <person name="Ohm R.A."/>
            <person name="Kuo A."/>
            <person name="Krutzmann J."/>
            <person name="Morin E."/>
            <person name="Arend M."/>
            <person name="Barry K.W."/>
            <person name="Binder M."/>
            <person name="Choi C."/>
            <person name="Clum A."/>
            <person name="Copeland A."/>
            <person name="Grisel N."/>
            <person name="Haridas S."/>
            <person name="Kipfer T."/>
            <person name="LaButti K."/>
            <person name="Lindquist E."/>
            <person name="Lipzen A."/>
            <person name="Maire R."/>
            <person name="Meier B."/>
            <person name="Mihaltcheva S."/>
            <person name="Molinier V."/>
            <person name="Murat C."/>
            <person name="Poggeler S."/>
            <person name="Quandt C.A."/>
            <person name="Sperisen C."/>
            <person name="Tritt A."/>
            <person name="Tisserant E."/>
            <person name="Crous P.W."/>
            <person name="Henrissat B."/>
            <person name="Nehls U."/>
            <person name="Egli S."/>
            <person name="Spatafora J.W."/>
            <person name="Grigoriev I.V."/>
            <person name="Martin F.M."/>
        </authorList>
    </citation>
    <scope>NUCLEOTIDE SEQUENCE [LARGE SCALE GENOMIC DNA]</scope>
    <source>
        <strain evidence="1 2">CBS 207.34</strain>
    </source>
</reference>
<sequence length="185" mass="20824">MFRMFTCSQIIRTVSIIPFISAVPAHRLDTTKSVHVFSHPNFLLFQNFTPGLAAMFYIQLRTWQIVRRGIGILPPLFCVYPYDDISTWRAGRTLVLLHLCIGIYNSYSSTSDCSPMLLSLRQGSRAYSLCLREAELIHASEVLRKSLQPSCIGSGNSRRSTPLLLFCFGTAIRSSWDDQSAPSVL</sequence>
<gene>
    <name evidence="1" type="ORF">AOQ84DRAFT_20843</name>
</gene>